<dbReference type="InterPro" id="IPR050695">
    <property type="entry name" value="N-acetylmuramoyl_amidase_3"/>
</dbReference>
<evidence type="ECO:0000256" key="1">
    <source>
        <dbReference type="ARBA" id="ARBA00022801"/>
    </source>
</evidence>
<dbReference type="Proteomes" id="UP000255523">
    <property type="component" value="Unassembled WGS sequence"/>
</dbReference>
<sequence length="240" mass="27213">MSKKRRLKPKVKIGLLVILCLCCILGVFSWLHINQDTQSDEPVETVATLCIDPGHGGYDAGTIGADGSYEKDINLEIALAVGEEIEKEEPRIKIIYTRDSDEITWPENEEEDLKARVQFAQENKADYYLSIHMNSNEDPGAFGYESYVRQNDATSQAIAENIAEELDESGWEYNRGILFVEEYPLYVVSEQTIPSLLFEAGYMSNYQECTDLQQSKNQKVIAKAIAKSYIHQILKDKNLD</sequence>
<dbReference type="Gene3D" id="3.40.630.40">
    <property type="entry name" value="Zn-dependent exopeptidases"/>
    <property type="match status" value="1"/>
</dbReference>
<dbReference type="SMART" id="SM00646">
    <property type="entry name" value="Ami_3"/>
    <property type="match status" value="1"/>
</dbReference>
<dbReference type="PANTHER" id="PTHR30404">
    <property type="entry name" value="N-ACETYLMURAMOYL-L-ALANINE AMIDASE"/>
    <property type="match status" value="1"/>
</dbReference>
<dbReference type="GO" id="GO:0008745">
    <property type="term" value="F:N-acetylmuramoyl-L-alanine amidase activity"/>
    <property type="evidence" value="ECO:0007669"/>
    <property type="project" value="UniProtKB-EC"/>
</dbReference>
<dbReference type="SUPFAM" id="SSF53187">
    <property type="entry name" value="Zn-dependent exopeptidases"/>
    <property type="match status" value="1"/>
</dbReference>
<protein>
    <submittedName>
        <fullName evidence="3">Cell wall hydrolase/autolysin</fullName>
        <ecNumber evidence="3">3.5.1.28</ecNumber>
    </submittedName>
</protein>
<dbReference type="AlphaFoldDB" id="A0A380LMV9"/>
<dbReference type="CDD" id="cd02696">
    <property type="entry name" value="MurNAc-LAA"/>
    <property type="match status" value="1"/>
</dbReference>
<dbReference type="GeneID" id="77462533"/>
<dbReference type="Pfam" id="PF01520">
    <property type="entry name" value="Amidase_3"/>
    <property type="match status" value="1"/>
</dbReference>
<keyword evidence="4" id="KW-1185">Reference proteome</keyword>
<evidence type="ECO:0000313" key="3">
    <source>
        <dbReference type="EMBL" id="SUO04661.1"/>
    </source>
</evidence>
<dbReference type="GO" id="GO:0030288">
    <property type="term" value="C:outer membrane-bounded periplasmic space"/>
    <property type="evidence" value="ECO:0007669"/>
    <property type="project" value="TreeGrafter"/>
</dbReference>
<feature type="domain" description="MurNAc-LAA" evidence="2">
    <location>
        <begin position="117"/>
        <end position="230"/>
    </location>
</feature>
<gene>
    <name evidence="3" type="primary">amiA</name>
    <name evidence="3" type="ORF">NCTC11087_01586</name>
</gene>
<dbReference type="GO" id="GO:0009253">
    <property type="term" value="P:peptidoglycan catabolic process"/>
    <property type="evidence" value="ECO:0007669"/>
    <property type="project" value="InterPro"/>
</dbReference>
<dbReference type="EC" id="3.5.1.28" evidence="3"/>
<keyword evidence="1 3" id="KW-0378">Hydrolase</keyword>
<dbReference type="InterPro" id="IPR002508">
    <property type="entry name" value="MurNAc-LAA_cat"/>
</dbReference>
<dbReference type="EMBL" id="UHFX01000003">
    <property type="protein sequence ID" value="SUO04661.1"/>
    <property type="molecule type" value="Genomic_DNA"/>
</dbReference>
<proteinExistence type="predicted"/>
<evidence type="ECO:0000259" key="2">
    <source>
        <dbReference type="SMART" id="SM00646"/>
    </source>
</evidence>
<accession>A0A380LMV9</accession>
<dbReference type="OrthoDB" id="9772024at2"/>
<organism evidence="3 4">
    <name type="scientific">Faecalicoccus pleomorphus</name>
    <dbReference type="NCBI Taxonomy" id="1323"/>
    <lineage>
        <taxon>Bacteria</taxon>
        <taxon>Bacillati</taxon>
        <taxon>Bacillota</taxon>
        <taxon>Erysipelotrichia</taxon>
        <taxon>Erysipelotrichales</taxon>
        <taxon>Erysipelotrichaceae</taxon>
        <taxon>Faecalicoccus</taxon>
    </lineage>
</organism>
<evidence type="ECO:0000313" key="4">
    <source>
        <dbReference type="Proteomes" id="UP000255523"/>
    </source>
</evidence>
<reference evidence="3 4" key="1">
    <citation type="submission" date="2018-06" db="EMBL/GenBank/DDBJ databases">
        <authorList>
            <consortium name="Pathogen Informatics"/>
            <person name="Doyle S."/>
        </authorList>
    </citation>
    <scope>NUCLEOTIDE SEQUENCE [LARGE SCALE GENOMIC DNA]</scope>
    <source>
        <strain evidence="3 4">NCTC11087</strain>
    </source>
</reference>
<name>A0A380LMV9_9FIRM</name>
<dbReference type="PANTHER" id="PTHR30404:SF0">
    <property type="entry name" value="N-ACETYLMURAMOYL-L-ALANINE AMIDASE AMIC"/>
    <property type="match status" value="1"/>
</dbReference>
<dbReference type="RefSeq" id="WP_022790531.1">
    <property type="nucleotide sequence ID" value="NZ_CAUWMU010000016.1"/>
</dbReference>